<keyword evidence="2" id="KW-0969">Cilium</keyword>
<keyword evidence="3" id="KW-1185">Reference proteome</keyword>
<evidence type="ECO:0000256" key="1">
    <source>
        <dbReference type="SAM" id="MobiDB-lite"/>
    </source>
</evidence>
<keyword evidence="2" id="KW-0282">Flagellum</keyword>
<dbReference type="EMBL" id="BAABHW010000002">
    <property type="protein sequence ID" value="GAA5074810.1"/>
    <property type="molecule type" value="Genomic_DNA"/>
</dbReference>
<proteinExistence type="predicted"/>
<organism evidence="2 3">
    <name type="scientific">[Roseibacterium] beibuensis</name>
    <dbReference type="NCBI Taxonomy" id="1193142"/>
    <lineage>
        <taxon>Bacteria</taxon>
        <taxon>Pseudomonadati</taxon>
        <taxon>Pseudomonadota</taxon>
        <taxon>Alphaproteobacteria</taxon>
        <taxon>Rhodobacterales</taxon>
        <taxon>Roseobacteraceae</taxon>
        <taxon>Roseicyclus</taxon>
    </lineage>
</organism>
<feature type="region of interest" description="Disordered" evidence="1">
    <location>
        <begin position="1"/>
        <end position="36"/>
    </location>
</feature>
<sequence>MTRALSLPDFDEVDGAAQPVAPTQEPTTPEGAASEEDRLAVFEQGYRSGWDDCLAAETEERGRIAADLATNLRDLSASYESVRADVLSALGPLFDAVLSRLLPELVAEAVAPVVRDELLRIAQEASAASVDLVAAPVAVPRLENLAAQIPDLRIRLRPEPAYAEGQVSVRFGTERRDVDLSGAAQQMAEAIRDFTDGLTRHAPVAEPLPDIESQKGAA</sequence>
<comment type="caution">
    <text evidence="2">The sequence shown here is derived from an EMBL/GenBank/DDBJ whole genome shotgun (WGS) entry which is preliminary data.</text>
</comment>
<accession>A0ABP9LEX5</accession>
<protein>
    <submittedName>
        <fullName evidence="2">Flagellar biosynthesis protein</fullName>
    </submittedName>
</protein>
<evidence type="ECO:0000313" key="2">
    <source>
        <dbReference type="EMBL" id="GAA5074810.1"/>
    </source>
</evidence>
<dbReference type="RefSeq" id="WP_259553902.1">
    <property type="nucleotide sequence ID" value="NZ_BAABHW010000002.1"/>
</dbReference>
<name>A0ABP9LEX5_9RHOB</name>
<keyword evidence="2" id="KW-0966">Cell projection</keyword>
<reference evidence="3" key="1">
    <citation type="journal article" date="2019" name="Int. J. Syst. Evol. Microbiol.">
        <title>The Global Catalogue of Microorganisms (GCM) 10K type strain sequencing project: providing services to taxonomists for standard genome sequencing and annotation.</title>
        <authorList>
            <consortium name="The Broad Institute Genomics Platform"/>
            <consortium name="The Broad Institute Genome Sequencing Center for Infectious Disease"/>
            <person name="Wu L."/>
            <person name="Ma J."/>
        </authorList>
    </citation>
    <scope>NUCLEOTIDE SEQUENCE [LARGE SCALE GENOMIC DNA]</scope>
    <source>
        <strain evidence="3">JCM 18015</strain>
    </source>
</reference>
<dbReference type="Proteomes" id="UP001499910">
    <property type="component" value="Unassembled WGS sequence"/>
</dbReference>
<gene>
    <name evidence="2" type="ORF">GCM10023209_22290</name>
</gene>
<evidence type="ECO:0000313" key="3">
    <source>
        <dbReference type="Proteomes" id="UP001499910"/>
    </source>
</evidence>